<dbReference type="Proteomes" id="UP000503088">
    <property type="component" value="Chromosome"/>
</dbReference>
<dbReference type="KEGG" id="kpul:GXN76_10300"/>
<proteinExistence type="predicted"/>
<reference evidence="2 3" key="1">
    <citation type="submission" date="2020-01" db="EMBL/GenBank/DDBJ databases">
        <authorList>
            <person name="Gulvik C.A."/>
            <person name="Batra D.G."/>
        </authorList>
    </citation>
    <scope>NUCLEOTIDE SEQUENCE [LARGE SCALE GENOMIC DNA]</scope>
    <source>
        <strain evidence="2 3">W9323</strain>
    </source>
</reference>
<organism evidence="2 3">
    <name type="scientific">Kroppenstedtia pulmonis</name>
    <dbReference type="NCBI Taxonomy" id="1380685"/>
    <lineage>
        <taxon>Bacteria</taxon>
        <taxon>Bacillati</taxon>
        <taxon>Bacillota</taxon>
        <taxon>Bacilli</taxon>
        <taxon>Bacillales</taxon>
        <taxon>Thermoactinomycetaceae</taxon>
        <taxon>Kroppenstedtia</taxon>
    </lineage>
</organism>
<dbReference type="PANTHER" id="PTHR33990">
    <property type="entry name" value="PROTEIN YJDN-RELATED"/>
    <property type="match status" value="1"/>
</dbReference>
<name>A0A7D3XR54_9BACL</name>
<gene>
    <name evidence="2" type="ORF">GXN76_10300</name>
</gene>
<accession>A0A7D3XR54</accession>
<dbReference type="RefSeq" id="WP_173222888.1">
    <property type="nucleotide sequence ID" value="NZ_CP048104.1"/>
</dbReference>
<dbReference type="PANTHER" id="PTHR33990:SF1">
    <property type="entry name" value="PROTEIN YJDN"/>
    <property type="match status" value="1"/>
</dbReference>
<dbReference type="InterPro" id="IPR029068">
    <property type="entry name" value="Glyas_Bleomycin-R_OHBP_Dase"/>
</dbReference>
<keyword evidence="3" id="KW-1185">Reference proteome</keyword>
<protein>
    <submittedName>
        <fullName evidence="2">VOC family protein</fullName>
    </submittedName>
</protein>
<evidence type="ECO:0000259" key="1">
    <source>
        <dbReference type="Pfam" id="PF00903"/>
    </source>
</evidence>
<dbReference type="InterPro" id="IPR004360">
    <property type="entry name" value="Glyas_Fos-R_dOase_dom"/>
</dbReference>
<dbReference type="CDD" id="cd06588">
    <property type="entry name" value="PhnB_like"/>
    <property type="match status" value="1"/>
</dbReference>
<dbReference type="EMBL" id="CP048104">
    <property type="protein sequence ID" value="QKG84822.1"/>
    <property type="molecule type" value="Genomic_DNA"/>
</dbReference>
<evidence type="ECO:0000313" key="3">
    <source>
        <dbReference type="Proteomes" id="UP000503088"/>
    </source>
</evidence>
<feature type="domain" description="Glyoxalase/fosfomycin resistance/dioxygenase" evidence="1">
    <location>
        <begin position="9"/>
        <end position="127"/>
    </location>
</feature>
<dbReference type="AlphaFoldDB" id="A0A7D3XR54"/>
<dbReference type="InterPro" id="IPR028973">
    <property type="entry name" value="PhnB-like"/>
</dbReference>
<evidence type="ECO:0000313" key="2">
    <source>
        <dbReference type="EMBL" id="QKG84822.1"/>
    </source>
</evidence>
<sequence>MKRIVPHLMIENCKEAIAYYQELFGGEVKNIQLSDGIEMFKGQEGKYIHAELHVNEQCILYLADIFSQDRTKGSDVQLALELENEAEITRLFKGLSQGGKVKMELQDTFWGAKYAVVTDPYGITWELNAPQ</sequence>
<dbReference type="SUPFAM" id="SSF54593">
    <property type="entry name" value="Glyoxalase/Bleomycin resistance protein/Dihydroxybiphenyl dioxygenase"/>
    <property type="match status" value="1"/>
</dbReference>
<dbReference type="Pfam" id="PF00903">
    <property type="entry name" value="Glyoxalase"/>
    <property type="match status" value="1"/>
</dbReference>
<dbReference type="Gene3D" id="3.10.180.10">
    <property type="entry name" value="2,3-Dihydroxybiphenyl 1,2-Dioxygenase, domain 1"/>
    <property type="match status" value="1"/>
</dbReference>